<accession>A0AC34RF96</accession>
<evidence type="ECO:0000313" key="1">
    <source>
        <dbReference type="Proteomes" id="UP000887576"/>
    </source>
</evidence>
<protein>
    <submittedName>
        <fullName evidence="2">Uncharacterized protein</fullName>
    </submittedName>
</protein>
<name>A0AC34RF96_9BILA</name>
<organism evidence="1 2">
    <name type="scientific">Panagrolaimus sp. JU765</name>
    <dbReference type="NCBI Taxonomy" id="591449"/>
    <lineage>
        <taxon>Eukaryota</taxon>
        <taxon>Metazoa</taxon>
        <taxon>Ecdysozoa</taxon>
        <taxon>Nematoda</taxon>
        <taxon>Chromadorea</taxon>
        <taxon>Rhabditida</taxon>
        <taxon>Tylenchina</taxon>
        <taxon>Panagrolaimomorpha</taxon>
        <taxon>Panagrolaimoidea</taxon>
        <taxon>Panagrolaimidae</taxon>
        <taxon>Panagrolaimus</taxon>
    </lineage>
</organism>
<dbReference type="Proteomes" id="UP000887576">
    <property type="component" value="Unplaced"/>
</dbReference>
<proteinExistence type="predicted"/>
<reference evidence="2" key="1">
    <citation type="submission" date="2022-11" db="UniProtKB">
        <authorList>
            <consortium name="WormBaseParasite"/>
        </authorList>
    </citation>
    <scope>IDENTIFICATION</scope>
</reference>
<sequence length="114" mass="12724">MDLLKSSIENENEHFLHQTNSSSAFSSINLLNVRHPSTMKHDSFPGTSTDSDMIDDPIMHDSNKGLTTTILFSPLHIDSNHGNNHGLRPKSPTLQVQCDSDVPHDPSERSIFCR</sequence>
<dbReference type="WBParaSite" id="JU765_v2.g6368.t1">
    <property type="protein sequence ID" value="JU765_v2.g6368.t1"/>
    <property type="gene ID" value="JU765_v2.g6368"/>
</dbReference>
<evidence type="ECO:0000313" key="2">
    <source>
        <dbReference type="WBParaSite" id="JU765_v2.g6368.t1"/>
    </source>
</evidence>